<keyword evidence="3" id="KW-1185">Reference proteome</keyword>
<comment type="caution">
    <text evidence="2">The sequence shown here is derived from an EMBL/GenBank/DDBJ whole genome shotgun (WGS) entry which is preliminary data.</text>
</comment>
<evidence type="ECO:0000313" key="3">
    <source>
        <dbReference type="Proteomes" id="UP001147653"/>
    </source>
</evidence>
<proteinExistence type="predicted"/>
<dbReference type="Proteomes" id="UP001147653">
    <property type="component" value="Unassembled WGS sequence"/>
</dbReference>
<sequence>MQITLNELTVGMDGLDRERLLEDWRWLIGPSKQPILLSAVGDAFVQDEHDGTVHLLDTAAGTCQPVAEDEVEFRRLVTDGRWATDHLAVDVIADFLRNGLRLASGQIYSWKQPPALGGEFEIANAGTADIGLHFSMTGQIHEQLRELPPGTPVTEVRFDSGSR</sequence>
<reference evidence="2" key="1">
    <citation type="submission" date="2022-10" db="EMBL/GenBank/DDBJ databases">
        <title>The WGS of Solirubrobacter phytolaccae KCTC 29190.</title>
        <authorList>
            <person name="Jiang Z."/>
        </authorList>
    </citation>
    <scope>NUCLEOTIDE SEQUENCE</scope>
    <source>
        <strain evidence="2">KCTC 29190</strain>
    </source>
</reference>
<dbReference type="EMBL" id="JAPDDP010000067">
    <property type="protein sequence ID" value="MDA0184057.1"/>
    <property type="molecule type" value="Genomic_DNA"/>
</dbReference>
<organism evidence="2 3">
    <name type="scientific">Solirubrobacter phytolaccae</name>
    <dbReference type="NCBI Taxonomy" id="1404360"/>
    <lineage>
        <taxon>Bacteria</taxon>
        <taxon>Bacillati</taxon>
        <taxon>Actinomycetota</taxon>
        <taxon>Thermoleophilia</taxon>
        <taxon>Solirubrobacterales</taxon>
        <taxon>Solirubrobacteraceae</taxon>
        <taxon>Solirubrobacter</taxon>
    </lineage>
</organism>
<protein>
    <submittedName>
        <fullName evidence="2">DUF1851 domain-containing protein</fullName>
    </submittedName>
</protein>
<evidence type="ECO:0000313" key="2">
    <source>
        <dbReference type="EMBL" id="MDA0184057.1"/>
    </source>
</evidence>
<dbReference type="RefSeq" id="WP_270028474.1">
    <property type="nucleotide sequence ID" value="NZ_JAPDDP010000067.1"/>
</dbReference>
<accession>A0A9X3NFI6</accession>
<evidence type="ECO:0000259" key="1">
    <source>
        <dbReference type="Pfam" id="PF08906"/>
    </source>
</evidence>
<dbReference type="AlphaFoldDB" id="A0A9X3NFI6"/>
<feature type="domain" description="T6SS immunity protein Tdi1 C-terminal" evidence="1">
    <location>
        <begin position="72"/>
        <end position="141"/>
    </location>
</feature>
<name>A0A9X3NFI6_9ACTN</name>
<dbReference type="InterPro" id="IPR015002">
    <property type="entry name" value="T6SS_Tdi1_C"/>
</dbReference>
<dbReference type="Pfam" id="PF08906">
    <property type="entry name" value="T6SS_Tdi1_C"/>
    <property type="match status" value="1"/>
</dbReference>
<gene>
    <name evidence="2" type="ORF">OJ997_27360</name>
</gene>